<dbReference type="PANTHER" id="PTHR36451">
    <property type="entry name" value="PAPS-DEPENDENT SULFOTRANSFERASE STF3"/>
    <property type="match status" value="1"/>
</dbReference>
<sequence length="343" mass="40052">MELSSKNGELMDSVTGLLPGQWYNLLRDNGFKISRPGRTAIITALTLRNRNYLKKEKRLYPAEPPSAPVSLPPLFILGHWRSGTTFLHNLLSLDKQFTFPHVYQVNNPHTFLYIRQCFQKELTERSAKKRSMDNIKTSPVSPGEEEFALAVLTLTSPLIGWLFPQRQEYYDRYTTFEKVAPEITERWKKSYGAFFSKIQFADPGMPILSKSPLNTARIRLLNSIFPGARFIFIHRHPLQVFKSTRRLYDSAIALSAFQKRKYDVDARILKRYAEIHRAYLEQKTEIDSDKLLEVSFEELDSDPLKVVQQIYRFHKLEGFDDFKMEAEQYLSGLNHKKNRYNEA</sequence>
<name>A0A7V5RNA5_CALAY</name>
<accession>A0A7V5RNA5</accession>
<dbReference type="SUPFAM" id="SSF52540">
    <property type="entry name" value="P-loop containing nucleoside triphosphate hydrolases"/>
    <property type="match status" value="1"/>
</dbReference>
<dbReference type="InterPro" id="IPR027417">
    <property type="entry name" value="P-loop_NTPase"/>
</dbReference>
<dbReference type="EMBL" id="DRLI01000061">
    <property type="protein sequence ID" value="HHM01678.1"/>
    <property type="molecule type" value="Genomic_DNA"/>
</dbReference>
<gene>
    <name evidence="1" type="ORF">ENJ15_01600</name>
</gene>
<dbReference type="InterPro" id="IPR052736">
    <property type="entry name" value="Stf3_sulfotransferase"/>
</dbReference>
<comment type="caution">
    <text evidence="1">The sequence shown here is derived from an EMBL/GenBank/DDBJ whole genome shotgun (WGS) entry which is preliminary data.</text>
</comment>
<protein>
    <submittedName>
        <fullName evidence="1">Sulfotransferase</fullName>
    </submittedName>
</protein>
<organism evidence="1">
    <name type="scientific">Caldithrix abyssi</name>
    <dbReference type="NCBI Taxonomy" id="187145"/>
    <lineage>
        <taxon>Bacteria</taxon>
        <taxon>Pseudomonadati</taxon>
        <taxon>Calditrichota</taxon>
        <taxon>Calditrichia</taxon>
        <taxon>Calditrichales</taxon>
        <taxon>Calditrichaceae</taxon>
        <taxon>Caldithrix</taxon>
    </lineage>
</organism>
<feature type="non-terminal residue" evidence="1">
    <location>
        <position position="343"/>
    </location>
</feature>
<dbReference type="Pfam" id="PF13469">
    <property type="entry name" value="Sulfotransfer_3"/>
    <property type="match status" value="1"/>
</dbReference>
<dbReference type="AlphaFoldDB" id="A0A7V5RNA5"/>
<dbReference type="Gene3D" id="3.40.50.300">
    <property type="entry name" value="P-loop containing nucleotide triphosphate hydrolases"/>
    <property type="match status" value="1"/>
</dbReference>
<dbReference type="Proteomes" id="UP000885771">
    <property type="component" value="Unassembled WGS sequence"/>
</dbReference>
<proteinExistence type="predicted"/>
<dbReference type="PANTHER" id="PTHR36451:SF1">
    <property type="entry name" value="OMEGA-HYDROXY-BETA-DIHYDROMENAQUINONE-9 SULFOTRANSFERASE STF3"/>
    <property type="match status" value="1"/>
</dbReference>
<evidence type="ECO:0000313" key="1">
    <source>
        <dbReference type="EMBL" id="HHM01678.1"/>
    </source>
</evidence>
<reference evidence="1" key="1">
    <citation type="journal article" date="2020" name="mSystems">
        <title>Genome- and Community-Level Interaction Insights into Carbon Utilization and Element Cycling Functions of Hydrothermarchaeota in Hydrothermal Sediment.</title>
        <authorList>
            <person name="Zhou Z."/>
            <person name="Liu Y."/>
            <person name="Xu W."/>
            <person name="Pan J."/>
            <person name="Luo Z.H."/>
            <person name="Li M."/>
        </authorList>
    </citation>
    <scope>NUCLEOTIDE SEQUENCE [LARGE SCALE GENOMIC DNA]</scope>
    <source>
        <strain evidence="1">HyVt-460</strain>
    </source>
</reference>